<dbReference type="SUPFAM" id="SSF55347">
    <property type="entry name" value="Glyceraldehyde-3-phosphate dehydrogenase-like, C-terminal domain"/>
    <property type="match status" value="1"/>
</dbReference>
<dbReference type="PANTHER" id="PTHR43708:SF5">
    <property type="entry name" value="CONSERVED EXPRESSED OXIDOREDUCTASE (EUROFUNG)-RELATED"/>
    <property type="match status" value="1"/>
</dbReference>
<dbReference type="Gene3D" id="3.40.50.720">
    <property type="entry name" value="NAD(P)-binding Rossmann-like Domain"/>
    <property type="match status" value="1"/>
</dbReference>
<dbReference type="PANTHER" id="PTHR43708">
    <property type="entry name" value="CONSERVED EXPRESSED OXIDOREDUCTASE (EUROFUNG)"/>
    <property type="match status" value="1"/>
</dbReference>
<dbReference type="Proteomes" id="UP001589896">
    <property type="component" value="Unassembled WGS sequence"/>
</dbReference>
<comment type="similarity">
    <text evidence="1">Belongs to the Gfo/Idh/MocA family.</text>
</comment>
<name>A0ABV6S0A9_9GAMM</name>
<organism evidence="5 6">
    <name type="scientific">Lysobacter korlensis</name>
    <dbReference type="NCBI Taxonomy" id="553636"/>
    <lineage>
        <taxon>Bacteria</taxon>
        <taxon>Pseudomonadati</taxon>
        <taxon>Pseudomonadota</taxon>
        <taxon>Gammaproteobacteria</taxon>
        <taxon>Lysobacterales</taxon>
        <taxon>Lysobacteraceae</taxon>
        <taxon>Lysobacter</taxon>
    </lineage>
</organism>
<evidence type="ECO:0000259" key="3">
    <source>
        <dbReference type="Pfam" id="PF01408"/>
    </source>
</evidence>
<proteinExistence type="inferred from homology"/>
<dbReference type="InterPro" id="IPR051317">
    <property type="entry name" value="Gfo/Idh/MocA_oxidoreduct"/>
</dbReference>
<reference evidence="5 6" key="1">
    <citation type="submission" date="2024-09" db="EMBL/GenBank/DDBJ databases">
        <authorList>
            <person name="Sun Q."/>
            <person name="Mori K."/>
        </authorList>
    </citation>
    <scope>NUCLEOTIDE SEQUENCE [LARGE SCALE GENOMIC DNA]</scope>
    <source>
        <strain evidence="5 6">KCTC 23076</strain>
    </source>
</reference>
<dbReference type="Gene3D" id="3.30.360.10">
    <property type="entry name" value="Dihydrodipicolinate Reductase, domain 2"/>
    <property type="match status" value="1"/>
</dbReference>
<keyword evidence="6" id="KW-1185">Reference proteome</keyword>
<keyword evidence="2" id="KW-0560">Oxidoreductase</keyword>
<dbReference type="InterPro" id="IPR036291">
    <property type="entry name" value="NAD(P)-bd_dom_sf"/>
</dbReference>
<dbReference type="Pfam" id="PF22725">
    <property type="entry name" value="GFO_IDH_MocA_C3"/>
    <property type="match status" value="1"/>
</dbReference>
<feature type="domain" description="Gfo/Idh/MocA-like oxidoreductase N-terminal" evidence="3">
    <location>
        <begin position="6"/>
        <end position="120"/>
    </location>
</feature>
<feature type="domain" description="GFO/IDH/MocA-like oxidoreductase" evidence="4">
    <location>
        <begin position="134"/>
        <end position="254"/>
    </location>
</feature>
<sequence>MTAPLRLALVGFGMSGRSLHGRLIDAVDGLAVGAIVARSSSARSEAAAAFPDAQIVSSVAGLAALDDRPVLAVVATPDASHAEVTEEVLEAGFGTVVDKPLATTAAAARHLRDLARDRGLPIVPFQNRRWDGDFLTVRRVLESGLLGEVFHFDTSMDRWFPGSAPGWRGEAIPGGVDGALGGFGSHAVDQAVALFGPVQSVYGEVAKRRAASAVNDDVFLALRHMGGVTTHVSMALVRSDPSPRFRVQGLSGSFVKHGFDGQQPALIAGGDPRSPSWGAEPESDWGAVHLAGGTETVPTVPGAWTEFYRELALALHGAGELPVSVDDAIHVLDVLEAGRRSSETGEVVRPPS</sequence>
<evidence type="ECO:0000256" key="1">
    <source>
        <dbReference type="ARBA" id="ARBA00010928"/>
    </source>
</evidence>
<gene>
    <name evidence="5" type="ORF">ACFFGH_27380</name>
</gene>
<evidence type="ECO:0000313" key="5">
    <source>
        <dbReference type="EMBL" id="MFC0681568.1"/>
    </source>
</evidence>
<dbReference type="EMBL" id="JBHLTG010000008">
    <property type="protein sequence ID" value="MFC0681568.1"/>
    <property type="molecule type" value="Genomic_DNA"/>
</dbReference>
<evidence type="ECO:0000256" key="2">
    <source>
        <dbReference type="ARBA" id="ARBA00023002"/>
    </source>
</evidence>
<evidence type="ECO:0000313" key="6">
    <source>
        <dbReference type="Proteomes" id="UP001589896"/>
    </source>
</evidence>
<dbReference type="Pfam" id="PF01408">
    <property type="entry name" value="GFO_IDH_MocA"/>
    <property type="match status" value="1"/>
</dbReference>
<dbReference type="RefSeq" id="WP_386674423.1">
    <property type="nucleotide sequence ID" value="NZ_JBHLTG010000008.1"/>
</dbReference>
<accession>A0ABV6S0A9</accession>
<comment type="caution">
    <text evidence="5">The sequence shown here is derived from an EMBL/GenBank/DDBJ whole genome shotgun (WGS) entry which is preliminary data.</text>
</comment>
<dbReference type="SUPFAM" id="SSF51735">
    <property type="entry name" value="NAD(P)-binding Rossmann-fold domains"/>
    <property type="match status" value="1"/>
</dbReference>
<dbReference type="InterPro" id="IPR000683">
    <property type="entry name" value="Gfo/Idh/MocA-like_OxRdtase_N"/>
</dbReference>
<dbReference type="InterPro" id="IPR055170">
    <property type="entry name" value="GFO_IDH_MocA-like_dom"/>
</dbReference>
<protein>
    <submittedName>
        <fullName evidence="5">Gfo/Idh/MocA family oxidoreductase</fullName>
    </submittedName>
</protein>
<evidence type="ECO:0000259" key="4">
    <source>
        <dbReference type="Pfam" id="PF22725"/>
    </source>
</evidence>